<feature type="region of interest" description="Disordered" evidence="1">
    <location>
        <begin position="94"/>
        <end position="129"/>
    </location>
</feature>
<evidence type="ECO:0000313" key="4">
    <source>
        <dbReference type="Proteomes" id="UP000703661"/>
    </source>
</evidence>
<name>A0A9P6N546_9FUNG</name>
<feature type="compositionally biased region" description="Polar residues" evidence="1">
    <location>
        <begin position="96"/>
        <end position="107"/>
    </location>
</feature>
<feature type="compositionally biased region" description="Low complexity" evidence="1">
    <location>
        <begin position="500"/>
        <end position="512"/>
    </location>
</feature>
<keyword evidence="4" id="KW-1185">Reference proteome</keyword>
<dbReference type="PANTHER" id="PTHR12374:SF21">
    <property type="entry name" value="SWIRM DOMAIN-CONTAINING PROTEIN FUN19-RELATED"/>
    <property type="match status" value="1"/>
</dbReference>
<dbReference type="Proteomes" id="UP000703661">
    <property type="component" value="Unassembled WGS sequence"/>
</dbReference>
<protein>
    <recommendedName>
        <fullName evidence="2">SWIRM domain-containing protein</fullName>
    </recommendedName>
</protein>
<dbReference type="SUPFAM" id="SSF46689">
    <property type="entry name" value="Homeodomain-like"/>
    <property type="match status" value="1"/>
</dbReference>
<evidence type="ECO:0000256" key="1">
    <source>
        <dbReference type="SAM" id="MobiDB-lite"/>
    </source>
</evidence>
<dbReference type="PANTHER" id="PTHR12374">
    <property type="entry name" value="TRANSCRIPTIONAL ADAPTOR 2 ADA2 -RELATED"/>
    <property type="match status" value="1"/>
</dbReference>
<feature type="compositionally biased region" description="Low complexity" evidence="1">
    <location>
        <begin position="118"/>
        <end position="128"/>
    </location>
</feature>
<dbReference type="GO" id="GO:0003713">
    <property type="term" value="F:transcription coactivator activity"/>
    <property type="evidence" value="ECO:0007669"/>
    <property type="project" value="TreeGrafter"/>
</dbReference>
<feature type="compositionally biased region" description="Polar residues" evidence="1">
    <location>
        <begin position="286"/>
        <end position="298"/>
    </location>
</feature>
<dbReference type="InterPro" id="IPR007526">
    <property type="entry name" value="SWIRM"/>
</dbReference>
<feature type="region of interest" description="Disordered" evidence="1">
    <location>
        <begin position="383"/>
        <end position="402"/>
    </location>
</feature>
<dbReference type="Gene3D" id="1.10.10.10">
    <property type="entry name" value="Winged helix-like DNA-binding domain superfamily/Winged helix DNA-binding domain"/>
    <property type="match status" value="1"/>
</dbReference>
<organism evidence="3 4">
    <name type="scientific">Entomortierella chlamydospora</name>
    <dbReference type="NCBI Taxonomy" id="101097"/>
    <lineage>
        <taxon>Eukaryota</taxon>
        <taxon>Fungi</taxon>
        <taxon>Fungi incertae sedis</taxon>
        <taxon>Mucoromycota</taxon>
        <taxon>Mortierellomycotina</taxon>
        <taxon>Mortierellomycetes</taxon>
        <taxon>Mortierellales</taxon>
        <taxon>Mortierellaceae</taxon>
        <taxon>Entomortierella</taxon>
    </lineage>
</organism>
<dbReference type="GO" id="GO:0003682">
    <property type="term" value="F:chromatin binding"/>
    <property type="evidence" value="ECO:0007669"/>
    <property type="project" value="TreeGrafter"/>
</dbReference>
<dbReference type="AlphaFoldDB" id="A0A9P6N546"/>
<reference evidence="3" key="1">
    <citation type="journal article" date="2020" name="Fungal Divers.">
        <title>Resolving the Mortierellaceae phylogeny through synthesis of multi-gene phylogenetics and phylogenomics.</title>
        <authorList>
            <person name="Vandepol N."/>
            <person name="Liber J."/>
            <person name="Desiro A."/>
            <person name="Na H."/>
            <person name="Kennedy M."/>
            <person name="Barry K."/>
            <person name="Grigoriev I.V."/>
            <person name="Miller A.N."/>
            <person name="O'Donnell K."/>
            <person name="Stajich J.E."/>
            <person name="Bonito G."/>
        </authorList>
    </citation>
    <scope>NUCLEOTIDE SEQUENCE</scope>
    <source>
        <strain evidence="3">NRRL 2769</strain>
    </source>
</reference>
<dbReference type="InterPro" id="IPR036388">
    <property type="entry name" value="WH-like_DNA-bd_sf"/>
</dbReference>
<accession>A0A9P6N546</accession>
<feature type="region of interest" description="Disordered" evidence="1">
    <location>
        <begin position="149"/>
        <end position="320"/>
    </location>
</feature>
<sequence>MIMDHSIMTDHAQQLQLPSLAAMYSKDHHTHKYHAVQSREPSSFSLPKPQPGRLPVRLGLSDPRVHIYLNPPKPMSAPSHDRSQDSTLLRQGHVTLPQSRSTHSAAPTSRYPPMNFVSSSRLAPSRSSIDIAQPIRRDFELYGSTATSPRKLSHGHYAHGSTSGNGNVLESGPGAYSRSSTVPSTSPSPLPSPAPSATLSPDWHLTCNRQHHSHAQQQESQLDLLSPSSSEADLGSDTRTMPPLFSSSPPPLFPSELHASRLSPQPMVNSLSRSSNISSGSSNPSLENQAALTLPNNQSHHKLPPIRAPERAGQEVIKTSSLDTTSSEYLNMDYYSIYRQNPRLLRPEGGRFDERRHHTHAHSHSEDVTASITGDQMHHISHLASKTKPKPRMTADSTGLSRRQSMPLISTGTSRILRHEDAKMETLNKPSYNSSQDLVRSLGIHSAVSRSRPSKYHPETHSAAASSTRPVAMSIHHLLSDDSSVDMPQSDRRFYYPDNSSVSIGSESGSDSGIKRKKAHENIDDEKDGEPKKRRRMSKKRAAELGLLDEDGNFIKKRKRTKKIQDPDHVSASGFRHGGERTVQEPEEVVTLGPDVGPISLLDVKQPPMVVWKGQPLSVAGKPGYELLHPHEARIASTLRLSPAQYLNCKQTLILASRAYLANPDGKQFRKSDAQKLCRIDVNKTSRLWEVFAKIGWLAGITEKDI</sequence>
<feature type="compositionally biased region" description="Low complexity" evidence="1">
    <location>
        <begin position="269"/>
        <end position="285"/>
    </location>
</feature>
<feature type="region of interest" description="Disordered" evidence="1">
    <location>
        <begin position="449"/>
        <end position="586"/>
    </location>
</feature>
<dbReference type="GO" id="GO:0006357">
    <property type="term" value="P:regulation of transcription by RNA polymerase II"/>
    <property type="evidence" value="ECO:0007669"/>
    <property type="project" value="TreeGrafter"/>
</dbReference>
<evidence type="ECO:0000259" key="2">
    <source>
        <dbReference type="PROSITE" id="PS50934"/>
    </source>
</evidence>
<comment type="caution">
    <text evidence="3">The sequence shown here is derived from an EMBL/GenBank/DDBJ whole genome shotgun (WGS) entry which is preliminary data.</text>
</comment>
<dbReference type="Pfam" id="PF04433">
    <property type="entry name" value="SWIRM"/>
    <property type="match status" value="1"/>
</dbReference>
<dbReference type="PROSITE" id="PS50934">
    <property type="entry name" value="SWIRM"/>
    <property type="match status" value="1"/>
</dbReference>
<proteinExistence type="predicted"/>
<gene>
    <name evidence="3" type="ORF">BGZ80_000022</name>
</gene>
<dbReference type="FunFam" id="1.10.10.10:FF:000087">
    <property type="entry name" value="Transcriptional adapter 2"/>
    <property type="match status" value="1"/>
</dbReference>
<dbReference type="EMBL" id="JAAAID010000001">
    <property type="protein sequence ID" value="KAG0024894.1"/>
    <property type="molecule type" value="Genomic_DNA"/>
</dbReference>
<evidence type="ECO:0000313" key="3">
    <source>
        <dbReference type="EMBL" id="KAG0024894.1"/>
    </source>
</evidence>
<dbReference type="InterPro" id="IPR009057">
    <property type="entry name" value="Homeodomain-like_sf"/>
</dbReference>
<dbReference type="GO" id="GO:0006338">
    <property type="term" value="P:chromatin remodeling"/>
    <property type="evidence" value="ECO:0007669"/>
    <property type="project" value="TreeGrafter"/>
</dbReference>
<feature type="domain" description="SWIRM" evidence="2">
    <location>
        <begin position="608"/>
        <end position="706"/>
    </location>
</feature>
<dbReference type="GO" id="GO:0070210">
    <property type="term" value="C:Rpd3L-Expanded complex"/>
    <property type="evidence" value="ECO:0007669"/>
    <property type="project" value="TreeGrafter"/>
</dbReference>